<comment type="caution">
    <text evidence="1">The sequence shown here is derived from an EMBL/GenBank/DDBJ whole genome shotgun (WGS) entry which is preliminary data.</text>
</comment>
<accession>A0A2N1MYV8</accession>
<protein>
    <submittedName>
        <fullName evidence="1">Uncharacterized protein</fullName>
    </submittedName>
</protein>
<evidence type="ECO:0000313" key="1">
    <source>
        <dbReference type="EMBL" id="PKK66806.1"/>
    </source>
</evidence>
<dbReference type="Proteomes" id="UP000233469">
    <property type="component" value="Unassembled WGS sequence"/>
</dbReference>
<reference evidence="1 2" key="1">
    <citation type="submission" date="2016-04" db="EMBL/GenBank/DDBJ databases">
        <title>Genome analyses suggest a sexual origin of heterokaryosis in a supposedly ancient asexual fungus.</title>
        <authorList>
            <person name="Ropars J."/>
            <person name="Sedzielewska K."/>
            <person name="Noel J."/>
            <person name="Charron P."/>
            <person name="Farinelli L."/>
            <person name="Marton T."/>
            <person name="Kruger M."/>
            <person name="Pelin A."/>
            <person name="Brachmann A."/>
            <person name="Corradi N."/>
        </authorList>
    </citation>
    <scope>NUCLEOTIDE SEQUENCE [LARGE SCALE GENOMIC DNA]</scope>
    <source>
        <strain evidence="1 2">C2</strain>
    </source>
</reference>
<proteinExistence type="predicted"/>
<evidence type="ECO:0000313" key="2">
    <source>
        <dbReference type="Proteomes" id="UP000233469"/>
    </source>
</evidence>
<organism evidence="1 2">
    <name type="scientific">Rhizophagus irregularis</name>
    <dbReference type="NCBI Taxonomy" id="588596"/>
    <lineage>
        <taxon>Eukaryota</taxon>
        <taxon>Fungi</taxon>
        <taxon>Fungi incertae sedis</taxon>
        <taxon>Mucoromycota</taxon>
        <taxon>Glomeromycotina</taxon>
        <taxon>Glomeromycetes</taxon>
        <taxon>Glomerales</taxon>
        <taxon>Glomeraceae</taxon>
        <taxon>Rhizophagus</taxon>
    </lineage>
</organism>
<dbReference type="AlphaFoldDB" id="A0A2N1MYV8"/>
<dbReference type="EMBL" id="LLXL01001044">
    <property type="protein sequence ID" value="PKK66806.1"/>
    <property type="molecule type" value="Genomic_DNA"/>
</dbReference>
<sequence length="240" mass="28590">MICSSKKCRITLAKSHTANGIFTAENCNETNFKEEIREIEDFLEEDWDDDNDSEWEEDIDLTLLEANYKRLLKLELIWKKDAYLKKKIRRLYLTGSTKKSTFYDNYGPSGKWTKAAEGTSKLMSFFSPKNKEIEILTEDDGWNFKGVEVKIEDLKEKLRRDQYKMLVIEYNKKRAIFEILKRIKFKENEKGLIKASVETAELVFIESRLYKARCIRVWAKYWLQHFQLLPTFQGKHQKII</sequence>
<name>A0A2N1MYV8_9GLOM</name>
<gene>
    <name evidence="1" type="ORF">RhiirC2_714577</name>
</gene>
<dbReference type="VEuPathDB" id="FungiDB:RhiirA1_467453"/>
<reference evidence="1 2" key="2">
    <citation type="submission" date="2017-10" db="EMBL/GenBank/DDBJ databases">
        <title>Extensive intraspecific genome diversity in a model arbuscular mycorrhizal fungus.</title>
        <authorList>
            <person name="Chen E.C.H."/>
            <person name="Morin E."/>
            <person name="Baudet D."/>
            <person name="Noel J."/>
            <person name="Ndikumana S."/>
            <person name="Charron P."/>
            <person name="St-Onge C."/>
            <person name="Giorgi J."/>
            <person name="Grigoriev I.V."/>
            <person name="Roux C."/>
            <person name="Martin F.M."/>
            <person name="Corradi N."/>
        </authorList>
    </citation>
    <scope>NUCLEOTIDE SEQUENCE [LARGE SCALE GENOMIC DNA]</scope>
    <source>
        <strain evidence="1 2">C2</strain>
    </source>
</reference>
<dbReference type="VEuPathDB" id="FungiDB:RhiirFUN_003427"/>